<organism evidence="1 2">
    <name type="scientific">Streptomyces resistomycificus</name>
    <dbReference type="NCBI Taxonomy" id="67356"/>
    <lineage>
        <taxon>Bacteria</taxon>
        <taxon>Bacillati</taxon>
        <taxon>Actinomycetota</taxon>
        <taxon>Actinomycetes</taxon>
        <taxon>Kitasatosporales</taxon>
        <taxon>Streptomycetaceae</taxon>
        <taxon>Streptomyces</taxon>
        <taxon>Streptomyces aurantiacus group</taxon>
    </lineage>
</organism>
<dbReference type="RefSeq" id="WP_030042125.1">
    <property type="nucleotide sequence ID" value="NZ_KL575613.1"/>
</dbReference>
<dbReference type="AlphaFoldDB" id="A0A0L8LA56"/>
<dbReference type="STRING" id="67356.AQJ84_16395"/>
<comment type="caution">
    <text evidence="1">The sequence shown here is derived from an EMBL/GenBank/DDBJ whole genome shotgun (WGS) entry which is preliminary data.</text>
</comment>
<proteinExistence type="predicted"/>
<dbReference type="OrthoDB" id="1119958at2"/>
<dbReference type="InterPro" id="IPR011051">
    <property type="entry name" value="RmlC_Cupin_sf"/>
</dbReference>
<dbReference type="SUPFAM" id="SSF51182">
    <property type="entry name" value="RmlC-like cupins"/>
    <property type="match status" value="1"/>
</dbReference>
<dbReference type="Gene3D" id="2.60.120.10">
    <property type="entry name" value="Jelly Rolls"/>
    <property type="match status" value="1"/>
</dbReference>
<dbReference type="InterPro" id="IPR014710">
    <property type="entry name" value="RmlC-like_jellyroll"/>
</dbReference>
<name>A0A0L8LA56_9ACTN</name>
<reference evidence="2" key="1">
    <citation type="submission" date="2015-07" db="EMBL/GenBank/DDBJ databases">
        <authorList>
            <person name="Ju K.-S."/>
            <person name="Doroghazi J.R."/>
            <person name="Metcalf W.W."/>
        </authorList>
    </citation>
    <scope>NUCLEOTIDE SEQUENCE [LARGE SCALE GENOMIC DNA]</scope>
    <source>
        <strain evidence="2">NRRL 2290</strain>
    </source>
</reference>
<dbReference type="GeneID" id="32389496"/>
<keyword evidence="2" id="KW-1185">Reference proteome</keyword>
<evidence type="ECO:0000313" key="2">
    <source>
        <dbReference type="Proteomes" id="UP000037251"/>
    </source>
</evidence>
<gene>
    <name evidence="1" type="ORF">ADK37_16630</name>
</gene>
<protein>
    <recommendedName>
        <fullName evidence="3">Cupin domain-containing protein</fullName>
    </recommendedName>
</protein>
<evidence type="ECO:0000313" key="1">
    <source>
        <dbReference type="EMBL" id="KOG35010.1"/>
    </source>
</evidence>
<dbReference type="eggNOG" id="ENOG5032ZI9">
    <property type="taxonomic scope" value="Bacteria"/>
</dbReference>
<dbReference type="PATRIC" id="fig|67356.5.peg.3554"/>
<dbReference type="EMBL" id="LGUS01000160">
    <property type="protein sequence ID" value="KOG35010.1"/>
    <property type="molecule type" value="Genomic_DNA"/>
</dbReference>
<sequence length="121" mass="13661">MKAVMRKDVPVEIEGDGVELRMQDIGGDLEVAFVRLPQGADMQPALKDEPDGLCQVPHWGYMFKGRLKMRTKEGDKVYEAGEAFYWAPGHAPEALEDCEYVDFSPAREFEEVIDHIKSNMG</sequence>
<accession>A0A0L8LA56</accession>
<dbReference type="Proteomes" id="UP000037251">
    <property type="component" value="Unassembled WGS sequence"/>
</dbReference>
<evidence type="ECO:0008006" key="3">
    <source>
        <dbReference type="Google" id="ProtNLM"/>
    </source>
</evidence>